<feature type="domain" description="PDEase" evidence="9">
    <location>
        <begin position="102"/>
        <end position="218"/>
    </location>
</feature>
<accession>A0A444V132</accession>
<keyword evidence="5" id="KW-0114">cAMP</keyword>
<dbReference type="SUPFAM" id="SSF109604">
    <property type="entry name" value="HD-domain/PDEase-like"/>
    <property type="match status" value="1"/>
</dbReference>
<dbReference type="InterPro" id="IPR036971">
    <property type="entry name" value="PDEase_catalytic_dom_sf"/>
</dbReference>
<dbReference type="GO" id="GO:0004114">
    <property type="term" value="F:3',5'-cyclic-nucleotide phosphodiesterase activity"/>
    <property type="evidence" value="ECO:0007669"/>
    <property type="project" value="UniProtKB-EC"/>
</dbReference>
<dbReference type="PANTHER" id="PTHR11347">
    <property type="entry name" value="CYCLIC NUCLEOTIDE PHOSPHODIESTERASE"/>
    <property type="match status" value="1"/>
</dbReference>
<evidence type="ECO:0000256" key="1">
    <source>
        <dbReference type="ARBA" id="ARBA00010664"/>
    </source>
</evidence>
<evidence type="ECO:0000256" key="7">
    <source>
        <dbReference type="ARBA" id="ARBA00033684"/>
    </source>
</evidence>
<evidence type="ECO:0000313" key="10">
    <source>
        <dbReference type="EMBL" id="RXM94094.1"/>
    </source>
</evidence>
<dbReference type="GO" id="GO:0007165">
    <property type="term" value="P:signal transduction"/>
    <property type="evidence" value="ECO:0007669"/>
    <property type="project" value="InterPro"/>
</dbReference>
<dbReference type="Gene3D" id="1.10.1300.10">
    <property type="entry name" value="3'5'-cyclic nucleotide phosphodiesterase, catalytic domain"/>
    <property type="match status" value="2"/>
</dbReference>
<comment type="similarity">
    <text evidence="1">Belongs to the cyclic nucleotide phosphodiesterase family. PDE1 subfamily.</text>
</comment>
<name>A0A444V132_ACIRT</name>
<dbReference type="Pfam" id="PF08499">
    <property type="entry name" value="PDEase_I_N"/>
    <property type="match status" value="1"/>
</dbReference>
<comment type="caution">
    <text evidence="10">The sequence shown here is derived from an EMBL/GenBank/DDBJ whole genome shotgun (WGS) entry which is preliminary data.</text>
</comment>
<dbReference type="Proteomes" id="UP000289886">
    <property type="component" value="Unassembled WGS sequence"/>
</dbReference>
<comment type="catalytic activity">
    <reaction evidence="6">
        <text>3',5'-cyclic AMP + H2O = AMP + H(+)</text>
        <dbReference type="Rhea" id="RHEA:25277"/>
        <dbReference type="ChEBI" id="CHEBI:15377"/>
        <dbReference type="ChEBI" id="CHEBI:15378"/>
        <dbReference type="ChEBI" id="CHEBI:58165"/>
        <dbReference type="ChEBI" id="CHEBI:456215"/>
    </reaction>
    <physiologicalReaction direction="left-to-right" evidence="6">
        <dbReference type="Rhea" id="RHEA:25278"/>
    </physiologicalReaction>
</comment>
<evidence type="ECO:0000256" key="6">
    <source>
        <dbReference type="ARBA" id="ARBA00033675"/>
    </source>
</evidence>
<keyword evidence="4" id="KW-0378">Hydrolase</keyword>
<evidence type="ECO:0000256" key="5">
    <source>
        <dbReference type="ARBA" id="ARBA00023149"/>
    </source>
</evidence>
<evidence type="ECO:0000259" key="9">
    <source>
        <dbReference type="PROSITE" id="PS51845"/>
    </source>
</evidence>
<evidence type="ECO:0000256" key="4">
    <source>
        <dbReference type="ARBA" id="ARBA00022801"/>
    </source>
</evidence>
<proteinExistence type="inferred from homology"/>
<dbReference type="EMBL" id="SCEB01003786">
    <property type="protein sequence ID" value="RXM94094.1"/>
    <property type="molecule type" value="Genomic_DNA"/>
</dbReference>
<keyword evidence="11" id="KW-1185">Reference proteome</keyword>
<evidence type="ECO:0000256" key="3">
    <source>
        <dbReference type="ARBA" id="ARBA00022723"/>
    </source>
</evidence>
<dbReference type="InterPro" id="IPR013706">
    <property type="entry name" value="PDE1_N"/>
</dbReference>
<evidence type="ECO:0000256" key="2">
    <source>
        <dbReference type="ARBA" id="ARBA00022535"/>
    </source>
</evidence>
<comment type="catalytic activity">
    <reaction evidence="8">
        <text>a nucleoside 3',5'-cyclic phosphate + H2O = a nucleoside 5'-phosphate + H(+)</text>
        <dbReference type="Rhea" id="RHEA:14653"/>
        <dbReference type="ChEBI" id="CHEBI:15377"/>
        <dbReference type="ChEBI" id="CHEBI:15378"/>
        <dbReference type="ChEBI" id="CHEBI:57867"/>
        <dbReference type="ChEBI" id="CHEBI:58464"/>
        <dbReference type="EC" id="3.1.4.17"/>
    </reaction>
    <physiologicalReaction direction="left-to-right" evidence="8">
        <dbReference type="Rhea" id="RHEA:14654"/>
    </physiologicalReaction>
</comment>
<protein>
    <submittedName>
        <fullName evidence="10">Calcium/calmodulin-dependent 3',5'-cyclic nucleotide phosphodiesterase 1B</fullName>
    </submittedName>
</protein>
<keyword evidence="2" id="KW-0140">cGMP</keyword>
<dbReference type="PROSITE" id="PS51845">
    <property type="entry name" value="PDEASE_I_2"/>
    <property type="match status" value="1"/>
</dbReference>
<dbReference type="Pfam" id="PF00233">
    <property type="entry name" value="PDEase_I"/>
    <property type="match status" value="1"/>
</dbReference>
<dbReference type="AlphaFoldDB" id="A0A444V132"/>
<evidence type="ECO:0000256" key="8">
    <source>
        <dbReference type="ARBA" id="ARBA00033709"/>
    </source>
</evidence>
<gene>
    <name evidence="10" type="ORF">EOD39_18374</name>
</gene>
<reference evidence="10 11" key="1">
    <citation type="submission" date="2019-01" db="EMBL/GenBank/DDBJ databases">
        <title>Draft Genome and Complete Hox-Cluster Characterization of the Sterlet Sturgeon (Acipenser ruthenus).</title>
        <authorList>
            <person name="Wei Q."/>
        </authorList>
    </citation>
    <scope>NUCLEOTIDE SEQUENCE [LARGE SCALE GENOMIC DNA]</scope>
    <source>
        <strain evidence="10">WHYD16114868_AA</strain>
        <tissue evidence="10">Blood</tissue>
    </source>
</reference>
<organism evidence="10 11">
    <name type="scientific">Acipenser ruthenus</name>
    <name type="common">Sterlet sturgeon</name>
    <dbReference type="NCBI Taxonomy" id="7906"/>
    <lineage>
        <taxon>Eukaryota</taxon>
        <taxon>Metazoa</taxon>
        <taxon>Chordata</taxon>
        <taxon>Craniata</taxon>
        <taxon>Vertebrata</taxon>
        <taxon>Euteleostomi</taxon>
        <taxon>Actinopterygii</taxon>
        <taxon>Chondrostei</taxon>
        <taxon>Acipenseriformes</taxon>
        <taxon>Acipenseridae</taxon>
        <taxon>Acipenser</taxon>
    </lineage>
</organism>
<comment type="catalytic activity">
    <reaction evidence="7">
        <text>3',5'-cyclic GMP + H2O = GMP + H(+)</text>
        <dbReference type="Rhea" id="RHEA:16957"/>
        <dbReference type="ChEBI" id="CHEBI:15377"/>
        <dbReference type="ChEBI" id="CHEBI:15378"/>
        <dbReference type="ChEBI" id="CHEBI:57746"/>
        <dbReference type="ChEBI" id="CHEBI:58115"/>
    </reaction>
    <physiologicalReaction direction="left-to-right" evidence="7">
        <dbReference type="Rhea" id="RHEA:16958"/>
    </physiologicalReaction>
</comment>
<evidence type="ECO:0000313" key="11">
    <source>
        <dbReference type="Proteomes" id="UP000289886"/>
    </source>
</evidence>
<sequence length="330" mass="38071">MMKQLDKAEVDFEDMKKNLEYTASLLEAVYIDENRQILDIEDDLQQLRSDTVHSEVRDWLSSTFTHKALSPGKRSDEKRTFRSIVHVVQAGIFVERMFKKAYSAAIPNQSSAVLHCLRNVDRWNFDMFALNSACRERSLRTVVIELLTRYELNSHFKIPIAFLIAFLDALESGYNKHRNPYHSHVHAADITQTVHCLLLRTGLVGDKEAELGLPFSPLCDRKTTLVAQSQIGFIDFIVEPTFSLLTDMAEKIVIPLVQENPSPPDSCKRLSFLWRESSRGLEWNQAHITAELRNFRSTWTRYTQQNKLKWKERAANRRVSHLAGHSGLIE</sequence>
<dbReference type="InterPro" id="IPR002073">
    <property type="entry name" value="PDEase_catalytic_dom"/>
</dbReference>
<keyword evidence="3" id="KW-0479">Metal-binding</keyword>
<dbReference type="GO" id="GO:0046872">
    <property type="term" value="F:metal ion binding"/>
    <property type="evidence" value="ECO:0007669"/>
    <property type="project" value="UniProtKB-KW"/>
</dbReference>